<evidence type="ECO:0000256" key="3">
    <source>
        <dbReference type="ARBA" id="ARBA00022448"/>
    </source>
</evidence>
<dbReference type="GO" id="GO:0015297">
    <property type="term" value="F:antiporter activity"/>
    <property type="evidence" value="ECO:0007669"/>
    <property type="project" value="UniProtKB-KW"/>
</dbReference>
<keyword evidence="3 17" id="KW-0813">Transport</keyword>
<dbReference type="InterPro" id="IPR023395">
    <property type="entry name" value="MCP_dom_sf"/>
</dbReference>
<feature type="repeat" description="Solcar" evidence="16">
    <location>
        <begin position="110"/>
        <end position="201"/>
    </location>
</feature>
<dbReference type="PROSITE" id="PS50920">
    <property type="entry name" value="SOLCAR"/>
    <property type="match status" value="3"/>
</dbReference>
<dbReference type="GO" id="GO:0006869">
    <property type="term" value="P:lipid transport"/>
    <property type="evidence" value="ECO:0007669"/>
    <property type="project" value="UniProtKB-KW"/>
</dbReference>
<evidence type="ECO:0000256" key="9">
    <source>
        <dbReference type="ARBA" id="ARBA00023136"/>
    </source>
</evidence>
<evidence type="ECO:0000313" key="18">
    <source>
        <dbReference type="EMBL" id="CAL5129769.1"/>
    </source>
</evidence>
<evidence type="ECO:0000256" key="7">
    <source>
        <dbReference type="ARBA" id="ARBA00022989"/>
    </source>
</evidence>
<evidence type="ECO:0000256" key="14">
    <source>
        <dbReference type="ARBA" id="ARBA00052538"/>
    </source>
</evidence>
<comment type="similarity">
    <text evidence="2 17">Belongs to the mitochondrial carrier (TC 2.A.29) family.</text>
</comment>
<dbReference type="AlphaFoldDB" id="A0AAV2T0W2"/>
<dbReference type="SUPFAM" id="SSF103506">
    <property type="entry name" value="Mitochondrial carrier"/>
    <property type="match status" value="1"/>
</dbReference>
<evidence type="ECO:0000256" key="17">
    <source>
        <dbReference type="RuleBase" id="RU000488"/>
    </source>
</evidence>
<evidence type="ECO:0000256" key="12">
    <source>
        <dbReference type="ARBA" id="ARBA00050120"/>
    </source>
</evidence>
<comment type="catalytic activity">
    <reaction evidence="10">
        <text>(S)-malate(in) + 2-oxoglutarate(out) = (S)-malate(out) + 2-oxoglutarate(in)</text>
        <dbReference type="Rhea" id="RHEA:71587"/>
        <dbReference type="ChEBI" id="CHEBI:15589"/>
        <dbReference type="ChEBI" id="CHEBI:16810"/>
    </reaction>
</comment>
<organism evidence="18 20">
    <name type="scientific">Calicophoron daubneyi</name>
    <name type="common">Rumen fluke</name>
    <name type="synonym">Paramphistomum daubneyi</name>
    <dbReference type="NCBI Taxonomy" id="300641"/>
    <lineage>
        <taxon>Eukaryota</taxon>
        <taxon>Metazoa</taxon>
        <taxon>Spiralia</taxon>
        <taxon>Lophotrochozoa</taxon>
        <taxon>Platyhelminthes</taxon>
        <taxon>Trematoda</taxon>
        <taxon>Digenea</taxon>
        <taxon>Plagiorchiida</taxon>
        <taxon>Pronocephalata</taxon>
        <taxon>Paramphistomoidea</taxon>
        <taxon>Paramphistomidae</taxon>
        <taxon>Calicophoron</taxon>
    </lineage>
</organism>
<dbReference type="InterPro" id="IPR050391">
    <property type="entry name" value="Mito_Metabolite_Transporter"/>
</dbReference>
<evidence type="ECO:0000256" key="5">
    <source>
        <dbReference type="ARBA" id="ARBA00022692"/>
    </source>
</evidence>
<dbReference type="PANTHER" id="PTHR45618">
    <property type="entry name" value="MITOCHONDRIAL DICARBOXYLATE CARRIER-RELATED"/>
    <property type="match status" value="1"/>
</dbReference>
<dbReference type="GO" id="GO:0016020">
    <property type="term" value="C:membrane"/>
    <property type="evidence" value="ECO:0007669"/>
    <property type="project" value="UniProtKB-SubCell"/>
</dbReference>
<comment type="subcellular location">
    <subcellularLocation>
        <location evidence="1">Membrane</location>
        <topology evidence="1">Multi-pass membrane protein</topology>
    </subcellularLocation>
</comment>
<comment type="catalytic activity">
    <reaction evidence="15">
        <text>succinate(in) + 2-oxoglutarate(out) = succinate(out) + 2-oxoglutarate(in)</text>
        <dbReference type="Rhea" id="RHEA:71595"/>
        <dbReference type="ChEBI" id="CHEBI:16810"/>
        <dbReference type="ChEBI" id="CHEBI:30031"/>
    </reaction>
</comment>
<keyword evidence="4" id="KW-0050">Antiport</keyword>
<comment type="catalytic activity">
    <reaction evidence="12">
        <text>oxaloacetate(in) + 2-oxoglutarate(out) = oxaloacetate(out) + 2-oxoglutarate(in)</text>
        <dbReference type="Rhea" id="RHEA:71603"/>
        <dbReference type="ChEBI" id="CHEBI:16452"/>
        <dbReference type="ChEBI" id="CHEBI:16810"/>
    </reaction>
</comment>
<evidence type="ECO:0000256" key="2">
    <source>
        <dbReference type="ARBA" id="ARBA00006375"/>
    </source>
</evidence>
<keyword evidence="8" id="KW-0445">Lipid transport</keyword>
<evidence type="ECO:0000313" key="19">
    <source>
        <dbReference type="EMBL" id="CAL5134535.1"/>
    </source>
</evidence>
<evidence type="ECO:0000256" key="11">
    <source>
        <dbReference type="ARBA" id="ARBA00040264"/>
    </source>
</evidence>
<evidence type="ECO:0000256" key="1">
    <source>
        <dbReference type="ARBA" id="ARBA00004141"/>
    </source>
</evidence>
<dbReference type="InterPro" id="IPR018108">
    <property type="entry name" value="MCP_transmembrane"/>
</dbReference>
<comment type="catalytic activity">
    <reaction evidence="14">
        <text>malonate(in) + 2-oxoglutarate(out) = malonate(out) + 2-oxoglutarate(in)</text>
        <dbReference type="Rhea" id="RHEA:71591"/>
        <dbReference type="ChEBI" id="CHEBI:15792"/>
        <dbReference type="ChEBI" id="CHEBI:16810"/>
    </reaction>
</comment>
<evidence type="ECO:0000256" key="16">
    <source>
        <dbReference type="PROSITE-ProRule" id="PRU00282"/>
    </source>
</evidence>
<evidence type="ECO:0000313" key="20">
    <source>
        <dbReference type="Proteomes" id="UP001497525"/>
    </source>
</evidence>
<dbReference type="EMBL" id="CAXLJL010000211">
    <property type="protein sequence ID" value="CAL5134535.1"/>
    <property type="molecule type" value="Genomic_DNA"/>
</dbReference>
<keyword evidence="5 16" id="KW-0812">Transmembrane</keyword>
<evidence type="ECO:0000256" key="15">
    <source>
        <dbReference type="ARBA" id="ARBA00052710"/>
    </source>
</evidence>
<keyword evidence="6" id="KW-0677">Repeat</keyword>
<dbReference type="Pfam" id="PF00153">
    <property type="entry name" value="Mito_carr"/>
    <property type="match status" value="3"/>
</dbReference>
<keyword evidence="7" id="KW-1133">Transmembrane helix</keyword>
<proteinExistence type="inferred from homology"/>
<dbReference type="Proteomes" id="UP001497525">
    <property type="component" value="Unassembled WGS sequence"/>
</dbReference>
<gene>
    <name evidence="18" type="ORF">CDAUBV1_LOCUS1213</name>
    <name evidence="19" type="ORF">CDAUBV1_LOCUS8014</name>
</gene>
<name>A0AAV2T0W2_CALDB</name>
<accession>A0AAV2T0W2</accession>
<dbReference type="PROSITE" id="PS51257">
    <property type="entry name" value="PROKAR_LIPOPROTEIN"/>
    <property type="match status" value="1"/>
</dbReference>
<dbReference type="EMBL" id="CAXLJL010000025">
    <property type="protein sequence ID" value="CAL5129769.1"/>
    <property type="molecule type" value="Genomic_DNA"/>
</dbReference>
<evidence type="ECO:0000256" key="4">
    <source>
        <dbReference type="ARBA" id="ARBA00022449"/>
    </source>
</evidence>
<feature type="repeat" description="Solcar" evidence="16">
    <location>
        <begin position="16"/>
        <end position="101"/>
    </location>
</feature>
<comment type="catalytic activity">
    <reaction evidence="13">
        <text>maleate(in) + 2-oxoglutarate(out) = maleate(out) + 2-oxoglutarate(in)</text>
        <dbReference type="Rhea" id="RHEA:71599"/>
        <dbReference type="ChEBI" id="CHEBI:16810"/>
        <dbReference type="ChEBI" id="CHEBI:30780"/>
    </reaction>
</comment>
<protein>
    <recommendedName>
        <fullName evidence="11">Mitochondrial 2-oxoglutarate/malate carrier protein</fullName>
    </recommendedName>
</protein>
<evidence type="ECO:0000256" key="10">
    <source>
        <dbReference type="ARBA" id="ARBA00036491"/>
    </source>
</evidence>
<evidence type="ECO:0000256" key="8">
    <source>
        <dbReference type="ARBA" id="ARBA00023055"/>
    </source>
</evidence>
<dbReference type="Gene3D" id="1.50.40.10">
    <property type="entry name" value="Mitochondrial carrier domain"/>
    <property type="match status" value="1"/>
</dbReference>
<reference evidence="18" key="1">
    <citation type="submission" date="2024-06" db="EMBL/GenBank/DDBJ databases">
        <authorList>
            <person name="Liu X."/>
            <person name="Lenzi L."/>
            <person name="Haldenby T S."/>
            <person name="Uol C."/>
        </authorList>
    </citation>
    <scope>NUCLEOTIDE SEQUENCE</scope>
</reference>
<sequence length="316" mass="34873">MSEKQAQQPVSIPHYMKFILGGCAGMTATACVQPFDLVKNRMQMSGIGVATSPYRSSFHALTSIISNEGFLAVYSGLSAGLLRQATYSTVRLGVYTNLMEHFSGPQGQSPNFFTKIALAMTSGVLGSFVGTPAEVCLIRMTSDGRLPVAERRNYKNVFNALARIFREEGLFALWRGAIPTMSRAAVVNGAQLASYSQTKQLILQSGYLKDGIGVHFLASMFSGLVTSAFSLPVDIAKTRIQNMKIVDGKPEYKNMADVIIQVVRKEGIQALWKGFTPYFLRIGPHTVLTFIFLEQFNRLYYTHVLKTTGSQHRRSL</sequence>
<dbReference type="FunFam" id="1.50.40.10:FF:000013">
    <property type="entry name" value="Mitochondrial 2-oxoglutarate/malate carrier protein-like protein"/>
    <property type="match status" value="1"/>
</dbReference>
<feature type="repeat" description="Solcar" evidence="16">
    <location>
        <begin position="210"/>
        <end position="299"/>
    </location>
</feature>
<evidence type="ECO:0000256" key="13">
    <source>
        <dbReference type="ARBA" id="ARBA00050291"/>
    </source>
</evidence>
<evidence type="ECO:0000256" key="6">
    <source>
        <dbReference type="ARBA" id="ARBA00022737"/>
    </source>
</evidence>
<comment type="caution">
    <text evidence="18">The sequence shown here is derived from an EMBL/GenBank/DDBJ whole genome shotgun (WGS) entry which is preliminary data.</text>
</comment>
<keyword evidence="9 16" id="KW-0472">Membrane</keyword>